<comment type="subunit">
    <text evidence="3">Homodimer.</text>
</comment>
<comment type="similarity">
    <text evidence="2">Belongs to the class-I pyridoxal-phosphate-dependent aminotransferase family.</text>
</comment>
<reference evidence="10" key="2">
    <citation type="submission" date="2020-09" db="EMBL/GenBank/DDBJ databases">
        <authorList>
            <person name="Sun Q."/>
            <person name="Zhou Y."/>
        </authorList>
    </citation>
    <scope>NUCLEOTIDE SEQUENCE</scope>
    <source>
        <strain evidence="10">CGMCC 1.15725</strain>
    </source>
</reference>
<dbReference type="CDD" id="cd00609">
    <property type="entry name" value="AAT_like"/>
    <property type="match status" value="1"/>
</dbReference>
<accession>A0A8J2Z1J7</accession>
<evidence type="ECO:0000256" key="1">
    <source>
        <dbReference type="ARBA" id="ARBA00001933"/>
    </source>
</evidence>
<dbReference type="Pfam" id="PF00155">
    <property type="entry name" value="Aminotran_1_2"/>
    <property type="match status" value="1"/>
</dbReference>
<proteinExistence type="inferred from homology"/>
<organism evidence="10 11">
    <name type="scientific">Aliidongia dinghuensis</name>
    <dbReference type="NCBI Taxonomy" id="1867774"/>
    <lineage>
        <taxon>Bacteria</taxon>
        <taxon>Pseudomonadati</taxon>
        <taxon>Pseudomonadota</taxon>
        <taxon>Alphaproteobacteria</taxon>
        <taxon>Rhodospirillales</taxon>
        <taxon>Dongiaceae</taxon>
        <taxon>Aliidongia</taxon>
    </lineage>
</organism>
<comment type="catalytic activity">
    <reaction evidence="8">
        <text>L-aspartate + 2-oxoglutarate = oxaloacetate + L-glutamate</text>
        <dbReference type="Rhea" id="RHEA:21824"/>
        <dbReference type="ChEBI" id="CHEBI:16452"/>
        <dbReference type="ChEBI" id="CHEBI:16810"/>
        <dbReference type="ChEBI" id="CHEBI:29985"/>
        <dbReference type="ChEBI" id="CHEBI:29991"/>
        <dbReference type="EC" id="2.6.1.1"/>
    </reaction>
</comment>
<sequence length="400" mass="42636">MSFLAKRLARIKPSPTIAINTLAQELKAAGRNVIGLAAGEPDFDTPANIRAAGIAAIEGGDTRYTAVDGTPALKKAIVAKFKRENGLEYQPNQITVGTGGKQILYNAFVATLDPGDEVIIPAPYWVSYPDMVALAEGEPVSVPCGQNAGFKLTPDALAQAITPKTKWLILNSPSNPTGAAYTAAELKALADVLLDHPQVWIMTDDMYEHLLYDGCEFATIAQVEPRLMSRTLTVNGVSKAYCMTGWRIGYAGGPVELIKAMGMIQSQSTSNPSSISQAAAVEALNGTQDFIPKHNESFTARRDMVVAMLNEAKGIHCTKPDGAFYVYPSCAGTIGKKTPAGKVIETDTDFATALLEAEGVAVVQGTAFGLAPYFRISYATSTEVLRDACTRIQRFCASLS</sequence>
<dbReference type="SUPFAM" id="SSF53383">
    <property type="entry name" value="PLP-dependent transferases"/>
    <property type="match status" value="1"/>
</dbReference>
<dbReference type="PANTHER" id="PTHR46383:SF1">
    <property type="entry name" value="ASPARTATE AMINOTRANSFERASE"/>
    <property type="match status" value="1"/>
</dbReference>
<evidence type="ECO:0000256" key="4">
    <source>
        <dbReference type="ARBA" id="ARBA00012753"/>
    </source>
</evidence>
<dbReference type="GO" id="GO:0004069">
    <property type="term" value="F:L-aspartate:2-oxoglutarate aminotransferase activity"/>
    <property type="evidence" value="ECO:0007669"/>
    <property type="project" value="UniProtKB-EC"/>
</dbReference>
<comment type="caution">
    <text evidence="10">The sequence shown here is derived from an EMBL/GenBank/DDBJ whole genome shotgun (WGS) entry which is preliminary data.</text>
</comment>
<gene>
    <name evidence="10" type="primary">aatA</name>
    <name evidence="10" type="ORF">GCM10011611_59770</name>
</gene>
<dbReference type="Gene3D" id="3.90.1150.10">
    <property type="entry name" value="Aspartate Aminotransferase, domain 1"/>
    <property type="match status" value="1"/>
</dbReference>
<evidence type="ECO:0000256" key="8">
    <source>
        <dbReference type="ARBA" id="ARBA00049185"/>
    </source>
</evidence>
<evidence type="ECO:0000256" key="3">
    <source>
        <dbReference type="ARBA" id="ARBA00011738"/>
    </source>
</evidence>
<dbReference type="PANTHER" id="PTHR46383">
    <property type="entry name" value="ASPARTATE AMINOTRANSFERASE"/>
    <property type="match status" value="1"/>
</dbReference>
<dbReference type="GO" id="GO:0006520">
    <property type="term" value="P:amino acid metabolic process"/>
    <property type="evidence" value="ECO:0007669"/>
    <property type="project" value="InterPro"/>
</dbReference>
<keyword evidence="7" id="KW-0663">Pyridoxal phosphate</keyword>
<evidence type="ECO:0000313" key="10">
    <source>
        <dbReference type="EMBL" id="GGF45373.1"/>
    </source>
</evidence>
<dbReference type="InterPro" id="IPR004839">
    <property type="entry name" value="Aminotransferase_I/II_large"/>
</dbReference>
<keyword evidence="6" id="KW-0808">Transferase</keyword>
<evidence type="ECO:0000256" key="5">
    <source>
        <dbReference type="ARBA" id="ARBA00022576"/>
    </source>
</evidence>
<dbReference type="AlphaFoldDB" id="A0A8J2Z1J7"/>
<dbReference type="RefSeq" id="WP_189051854.1">
    <property type="nucleotide sequence ID" value="NZ_BMJQ01000022.1"/>
</dbReference>
<feature type="domain" description="Aminotransferase class I/classII large" evidence="9">
    <location>
        <begin position="32"/>
        <end position="392"/>
    </location>
</feature>
<dbReference type="InterPro" id="IPR050596">
    <property type="entry name" value="AspAT/PAT-like"/>
</dbReference>
<evidence type="ECO:0000259" key="9">
    <source>
        <dbReference type="Pfam" id="PF00155"/>
    </source>
</evidence>
<dbReference type="EMBL" id="BMJQ01000022">
    <property type="protein sequence ID" value="GGF45373.1"/>
    <property type="molecule type" value="Genomic_DNA"/>
</dbReference>
<dbReference type="EC" id="2.6.1.1" evidence="4"/>
<dbReference type="GO" id="GO:0030170">
    <property type="term" value="F:pyridoxal phosphate binding"/>
    <property type="evidence" value="ECO:0007669"/>
    <property type="project" value="InterPro"/>
</dbReference>
<dbReference type="InterPro" id="IPR015422">
    <property type="entry name" value="PyrdxlP-dep_Trfase_small"/>
</dbReference>
<evidence type="ECO:0000313" key="11">
    <source>
        <dbReference type="Proteomes" id="UP000646365"/>
    </source>
</evidence>
<evidence type="ECO:0000256" key="2">
    <source>
        <dbReference type="ARBA" id="ARBA00007441"/>
    </source>
</evidence>
<dbReference type="InterPro" id="IPR015421">
    <property type="entry name" value="PyrdxlP-dep_Trfase_major"/>
</dbReference>
<comment type="cofactor">
    <cofactor evidence="1">
        <name>pyridoxal 5'-phosphate</name>
        <dbReference type="ChEBI" id="CHEBI:597326"/>
    </cofactor>
</comment>
<evidence type="ECO:0000256" key="7">
    <source>
        <dbReference type="ARBA" id="ARBA00022898"/>
    </source>
</evidence>
<dbReference type="FunFam" id="3.40.640.10:FF:000033">
    <property type="entry name" value="Aspartate aminotransferase"/>
    <property type="match status" value="1"/>
</dbReference>
<evidence type="ECO:0000256" key="6">
    <source>
        <dbReference type="ARBA" id="ARBA00022679"/>
    </source>
</evidence>
<protein>
    <recommendedName>
        <fullName evidence="4">aspartate transaminase</fullName>
        <ecNumber evidence="4">2.6.1.1</ecNumber>
    </recommendedName>
</protein>
<name>A0A8J2Z1J7_9PROT</name>
<reference evidence="10" key="1">
    <citation type="journal article" date="2014" name="Int. J. Syst. Evol. Microbiol.">
        <title>Complete genome sequence of Corynebacterium casei LMG S-19264T (=DSM 44701T), isolated from a smear-ripened cheese.</title>
        <authorList>
            <consortium name="US DOE Joint Genome Institute (JGI-PGF)"/>
            <person name="Walter F."/>
            <person name="Albersmeier A."/>
            <person name="Kalinowski J."/>
            <person name="Ruckert C."/>
        </authorList>
    </citation>
    <scope>NUCLEOTIDE SEQUENCE</scope>
    <source>
        <strain evidence="10">CGMCC 1.15725</strain>
    </source>
</reference>
<dbReference type="Gene3D" id="3.40.640.10">
    <property type="entry name" value="Type I PLP-dependent aspartate aminotransferase-like (Major domain)"/>
    <property type="match status" value="1"/>
</dbReference>
<dbReference type="InterPro" id="IPR015424">
    <property type="entry name" value="PyrdxlP-dep_Trfase"/>
</dbReference>
<dbReference type="Proteomes" id="UP000646365">
    <property type="component" value="Unassembled WGS sequence"/>
</dbReference>
<keyword evidence="11" id="KW-1185">Reference proteome</keyword>
<keyword evidence="5 10" id="KW-0032">Aminotransferase</keyword>